<dbReference type="PROSITE" id="PS50234">
    <property type="entry name" value="VWFA"/>
    <property type="match status" value="1"/>
</dbReference>
<feature type="compositionally biased region" description="Low complexity" evidence="1">
    <location>
        <begin position="87"/>
        <end position="176"/>
    </location>
</feature>
<dbReference type="InterPro" id="IPR019303">
    <property type="entry name" value="vWA_TerF_C"/>
</dbReference>
<feature type="compositionally biased region" description="Low complexity" evidence="1">
    <location>
        <begin position="252"/>
        <end position="271"/>
    </location>
</feature>
<dbReference type="InterPro" id="IPR036465">
    <property type="entry name" value="vWFA_dom_sf"/>
</dbReference>
<keyword evidence="4" id="KW-1185">Reference proteome</keyword>
<protein>
    <submittedName>
        <fullName evidence="3">VWA domain-containing protein</fullName>
    </submittedName>
</protein>
<dbReference type="AlphaFoldDB" id="A0A4Z1D0I2"/>
<feature type="compositionally biased region" description="Low complexity" evidence="1">
    <location>
        <begin position="318"/>
        <end position="338"/>
    </location>
</feature>
<evidence type="ECO:0000313" key="3">
    <source>
        <dbReference type="EMBL" id="TGN74710.1"/>
    </source>
</evidence>
<feature type="compositionally biased region" description="Basic and acidic residues" evidence="1">
    <location>
        <begin position="301"/>
        <end position="317"/>
    </location>
</feature>
<dbReference type="SUPFAM" id="SSF53300">
    <property type="entry name" value="vWA-like"/>
    <property type="match status" value="1"/>
</dbReference>
<dbReference type="Proteomes" id="UP000298159">
    <property type="component" value="Unassembled WGS sequence"/>
</dbReference>
<evidence type="ECO:0000259" key="2">
    <source>
        <dbReference type="PROSITE" id="PS50234"/>
    </source>
</evidence>
<dbReference type="CDD" id="cd00198">
    <property type="entry name" value="vWFA"/>
    <property type="match status" value="1"/>
</dbReference>
<name>A0A4Z1D0I2_9ACTN</name>
<gene>
    <name evidence="3" type="ORF">E5083_21230</name>
</gene>
<dbReference type="Gene3D" id="3.40.50.410">
    <property type="entry name" value="von Willebrand factor, type A domain"/>
    <property type="match status" value="1"/>
</dbReference>
<feature type="region of interest" description="Disordered" evidence="1">
    <location>
        <begin position="1"/>
        <end position="363"/>
    </location>
</feature>
<dbReference type="InterPro" id="IPR002035">
    <property type="entry name" value="VWF_A"/>
</dbReference>
<feature type="compositionally biased region" description="Polar residues" evidence="1">
    <location>
        <begin position="240"/>
        <end position="250"/>
    </location>
</feature>
<dbReference type="EMBL" id="SRRT01000006">
    <property type="protein sequence ID" value="TGN74710.1"/>
    <property type="molecule type" value="Genomic_DNA"/>
</dbReference>
<comment type="caution">
    <text evidence="3">The sequence shown here is derived from an EMBL/GenBank/DDBJ whole genome shotgun (WGS) entry which is preliminary data.</text>
</comment>
<accession>A0A4Z1D0I2</accession>
<sequence length="585" mass="60468">MGILTLLRNAFGRGRKGRPAEAESADHLPTPRQEHDLVTEAFDTPRVPPQGSSESPKAETASATKPPETEAAPETPAEVEPPEADGAATPESPEAEAAAAPETPEAEAPVSEEQAEAAAPDTAAPKADTAPAVEAPATAETPKAESAPATEAPESTEPEAAAAPEAETAPAAEAPVTPEPDAPEEKAAEPDPLATTAPEIEPLLMEPAILDADPEVVVPQQRTEPLPEAEAEHDQPAIPEQSTEPPTDTSAEPDTTQDTTPTPAAKAATEPKPTPSPKAEPKTEPKAEPDADAKTTPQPDTKAEPDADTKPKAKAEAKPNAGSEPEAGTAPAPEAADAPAPPPVAPADDSASRTGGAGGSTVGAEGVAEAGRLRSTPSLTTAHAAAAATLANTNLTGTAAKLYLVLDRSASMRPYYKDGSAQALADQTLALAAHLDKDPTVHVVFFSTEVDGTTDLTLTEDHATKIDETHADLGRMGRTSYHAAVEAVLAHHDKHHTPDDNVLVVFQTDGAPDAKTPATQALTNAAKTHPNVFFSFVAFGEPDNKAFDYLRKLKTGNTSFFHAGPTPRELTDTELYEGVLATWRP</sequence>
<feature type="domain" description="VWFA" evidence="2">
    <location>
        <begin position="401"/>
        <end position="579"/>
    </location>
</feature>
<proteinExistence type="predicted"/>
<organism evidence="3 4">
    <name type="scientific">Streptomyces bauhiniae</name>
    <dbReference type="NCBI Taxonomy" id="2340725"/>
    <lineage>
        <taxon>Bacteria</taxon>
        <taxon>Bacillati</taxon>
        <taxon>Actinomycetota</taxon>
        <taxon>Actinomycetes</taxon>
        <taxon>Kitasatosporales</taxon>
        <taxon>Streptomycetaceae</taxon>
        <taxon>Streptomyces</taxon>
    </lineage>
</organism>
<feature type="compositionally biased region" description="Basic and acidic residues" evidence="1">
    <location>
        <begin position="279"/>
        <end position="293"/>
    </location>
</feature>
<evidence type="ECO:0000256" key="1">
    <source>
        <dbReference type="SAM" id="MobiDB-lite"/>
    </source>
</evidence>
<feature type="compositionally biased region" description="Low complexity" evidence="1">
    <location>
        <begin position="58"/>
        <end position="78"/>
    </location>
</feature>
<dbReference type="SMART" id="SM00327">
    <property type="entry name" value="VWA"/>
    <property type="match status" value="1"/>
</dbReference>
<dbReference type="Pfam" id="PF10138">
    <property type="entry name" value="vWA-TerF-like"/>
    <property type="match status" value="1"/>
</dbReference>
<reference evidence="3 4" key="1">
    <citation type="submission" date="2019-04" db="EMBL/GenBank/DDBJ databases">
        <title>Streptomyces sp. nov. Bv016 isolated from bark of Buahinia variegata.</title>
        <authorList>
            <person name="Kanchanasin P."/>
            <person name="Tanasupawat S."/>
            <person name="Yuki M."/>
            <person name="Kudo T."/>
        </authorList>
    </citation>
    <scope>NUCLEOTIDE SEQUENCE [LARGE SCALE GENOMIC DNA]</scope>
    <source>
        <strain evidence="3 4">Bv016</strain>
    </source>
</reference>
<evidence type="ECO:0000313" key="4">
    <source>
        <dbReference type="Proteomes" id="UP000298159"/>
    </source>
</evidence>